<name>A0A8H6CSD7_9LECA</name>
<evidence type="ECO:0000313" key="2">
    <source>
        <dbReference type="Proteomes" id="UP000578531"/>
    </source>
</evidence>
<accession>A0A8H6CSD7</accession>
<dbReference type="PANTHER" id="PTHR36205">
    <property type="entry name" value="CHROMOSOME 19, WHOLE GENOME SHOTGUN SEQUENCE"/>
    <property type="match status" value="1"/>
</dbReference>
<gene>
    <name evidence="1" type="ORF">HO173_011676</name>
</gene>
<dbReference type="Pfam" id="PF11885">
    <property type="entry name" value="DUF3405"/>
    <property type="match status" value="1"/>
</dbReference>
<sequence length="136" mass="15749">MTILFNQDLLKVWYPGIDQGGGQSQHKNQPLKLFSNMNPDFVFLWQFELDVRYTGNWYNILENAESWARKQPRKLQFERAARFYIPSYHGTYASFSDTVEAANPDGGVRGPVRSWAVPRSLGPKFHRKTAAEDDYS</sequence>
<dbReference type="AlphaFoldDB" id="A0A8H6CSD7"/>
<dbReference type="GeneID" id="59293318"/>
<dbReference type="Proteomes" id="UP000578531">
    <property type="component" value="Unassembled WGS sequence"/>
</dbReference>
<reference evidence="1 2" key="1">
    <citation type="journal article" date="2020" name="Genomics">
        <title>Complete, high-quality genomes from long-read metagenomic sequencing of two wolf lichen thalli reveals enigmatic genome architecture.</title>
        <authorList>
            <person name="McKenzie S.K."/>
            <person name="Walston R.F."/>
            <person name="Allen J.L."/>
        </authorList>
    </citation>
    <scope>NUCLEOTIDE SEQUENCE [LARGE SCALE GENOMIC DNA]</scope>
    <source>
        <strain evidence="1">WasteWater2</strain>
    </source>
</reference>
<comment type="caution">
    <text evidence="1">The sequence shown here is derived from an EMBL/GenBank/DDBJ whole genome shotgun (WGS) entry which is preliminary data.</text>
</comment>
<keyword evidence="2" id="KW-1185">Reference proteome</keyword>
<dbReference type="EMBL" id="JACCJC010000075">
    <property type="protein sequence ID" value="KAF6228657.1"/>
    <property type="molecule type" value="Genomic_DNA"/>
</dbReference>
<organism evidence="1 2">
    <name type="scientific">Letharia columbiana</name>
    <dbReference type="NCBI Taxonomy" id="112416"/>
    <lineage>
        <taxon>Eukaryota</taxon>
        <taxon>Fungi</taxon>
        <taxon>Dikarya</taxon>
        <taxon>Ascomycota</taxon>
        <taxon>Pezizomycotina</taxon>
        <taxon>Lecanoromycetes</taxon>
        <taxon>OSLEUM clade</taxon>
        <taxon>Lecanoromycetidae</taxon>
        <taxon>Lecanorales</taxon>
        <taxon>Lecanorineae</taxon>
        <taxon>Parmeliaceae</taxon>
        <taxon>Letharia</taxon>
    </lineage>
</organism>
<dbReference type="OrthoDB" id="3353407at2759"/>
<dbReference type="InterPro" id="IPR021822">
    <property type="entry name" value="DUF3405"/>
</dbReference>
<evidence type="ECO:0000313" key="1">
    <source>
        <dbReference type="EMBL" id="KAF6228657.1"/>
    </source>
</evidence>
<dbReference type="PANTHER" id="PTHR36205:SF4">
    <property type="match status" value="1"/>
</dbReference>
<protein>
    <submittedName>
        <fullName evidence="1">Uncharacterized protein</fullName>
    </submittedName>
</protein>
<dbReference type="RefSeq" id="XP_037159472.1">
    <property type="nucleotide sequence ID" value="XM_037313555.1"/>
</dbReference>
<proteinExistence type="predicted"/>